<dbReference type="PANTHER" id="PTHR21274">
    <property type="entry name" value="MECKELIN"/>
    <property type="match status" value="1"/>
</dbReference>
<gene>
    <name evidence="3" type="ORF">TSAR_012771</name>
</gene>
<name>A0A232FJD9_9HYME</name>
<dbReference type="GO" id="GO:0060271">
    <property type="term" value="P:cilium assembly"/>
    <property type="evidence" value="ECO:0007669"/>
    <property type="project" value="InterPro"/>
</dbReference>
<organism evidence="3 4">
    <name type="scientific">Trichomalopsis sarcophagae</name>
    <dbReference type="NCBI Taxonomy" id="543379"/>
    <lineage>
        <taxon>Eukaryota</taxon>
        <taxon>Metazoa</taxon>
        <taxon>Ecdysozoa</taxon>
        <taxon>Arthropoda</taxon>
        <taxon>Hexapoda</taxon>
        <taxon>Insecta</taxon>
        <taxon>Pterygota</taxon>
        <taxon>Neoptera</taxon>
        <taxon>Endopterygota</taxon>
        <taxon>Hymenoptera</taxon>
        <taxon>Apocrita</taxon>
        <taxon>Proctotrupomorpha</taxon>
        <taxon>Chalcidoidea</taxon>
        <taxon>Pteromalidae</taxon>
        <taxon>Pteromalinae</taxon>
        <taxon>Trichomalopsis</taxon>
    </lineage>
</organism>
<keyword evidence="4" id="KW-1185">Reference proteome</keyword>
<dbReference type="Pfam" id="PF09773">
    <property type="entry name" value="Meckelin"/>
    <property type="match status" value="2"/>
</dbReference>
<dbReference type="PANTHER" id="PTHR21274:SF0">
    <property type="entry name" value="MECKELIN"/>
    <property type="match status" value="1"/>
</dbReference>
<dbReference type="Proteomes" id="UP000215335">
    <property type="component" value="Unassembled WGS sequence"/>
</dbReference>
<reference evidence="3 4" key="1">
    <citation type="journal article" date="2017" name="Curr. Biol.">
        <title>The Evolution of Venom by Co-option of Single-Copy Genes.</title>
        <authorList>
            <person name="Martinson E.O."/>
            <person name="Mrinalini"/>
            <person name="Kelkar Y.D."/>
            <person name="Chang C.H."/>
            <person name="Werren J.H."/>
        </authorList>
    </citation>
    <scope>NUCLEOTIDE SEQUENCE [LARGE SCALE GENOMIC DNA]</scope>
    <source>
        <strain evidence="3 4">Alberta</strain>
        <tissue evidence="3">Whole body</tissue>
    </source>
</reference>
<feature type="region of interest" description="Disordered" evidence="1">
    <location>
        <begin position="620"/>
        <end position="652"/>
    </location>
</feature>
<evidence type="ECO:0000256" key="1">
    <source>
        <dbReference type="SAM" id="MobiDB-lite"/>
    </source>
</evidence>
<dbReference type="GO" id="GO:0036038">
    <property type="term" value="C:MKS complex"/>
    <property type="evidence" value="ECO:0007669"/>
    <property type="project" value="InterPro"/>
</dbReference>
<feature type="chain" id="PRO_5012398585" description="Meckelin" evidence="2">
    <location>
        <begin position="25"/>
        <end position="1069"/>
    </location>
</feature>
<evidence type="ECO:0008006" key="5">
    <source>
        <dbReference type="Google" id="ProtNLM"/>
    </source>
</evidence>
<protein>
    <recommendedName>
        <fullName evidence="5">Meckelin</fullName>
    </recommendedName>
</protein>
<dbReference type="EMBL" id="NNAY01000129">
    <property type="protein sequence ID" value="OXU30703.1"/>
    <property type="molecule type" value="Genomic_DNA"/>
</dbReference>
<accession>A0A232FJD9</accession>
<sequence>MHHSSFVKFIIIFALLTSPIVIQGFGEQETNIFEYNHPRNCKSNEYFDIDSFSCMECDKEKNLEPSKNGFTCVCNRLSRKVGFEYDMPKCEQCPLGTILTSDRKSCIPCRKGDNLTCYCGINEVKVEREINGELLKTLKCIECSDNSYPSSDGLKCLACHNTTATSHINCACPITTHVRIQDYCFRRNEIDLMDVRNTYLVQFSNENIDSYYFRKELRLSAYLCKDGDKTACERLSNMCALTLSEKSIPCKVSKSKPDPHSILWMFYEENGYPVVANNKIVPVKYTLDKNDGTNRLNFTIATFSLDGELKYIDTPNLFCTFLNDVRFGVNVNKQCKLYAKELTTREINFFVPYLLYNDKGKSFLSALPVFVKNRVWQPLKKFFLIDSISSYKAMPNLVDDSFKREDELTILRYMKSIEVLITVQNDKEGGHIYSPLIVIEYGELKKQDIQDNKQIKVDYKVIFILTNKNVNNSIEIAIGILSGFAIAYSALKAWSYCKRNFNGILNVGVVVWFFIYSLGAVGNVLILVTTSVCIYTFIFYKGQTVLHILLPTDSVESKICLCTIIAFCFKIIEILALIYRHRNINVFFIDWEQPRTIQTPVRYDSPHTSLKKLYNNRFEQQDSVTKTPRSSRSKRRSDGSSPEASPRNSNNIATIEKHAESYGIEAEDGITDRIQHLPVSIWRTYFVANEWFKIQTKRRINVALQIIFTLFMLEIVGLKYWTQPTPELQVDENEIHASTEKNFTLRFGVGALVYILCYCVQWIISIIFYERYVKNRMQHFVDLCSVANISIFIFAYDYYGYYIHGRSVHGYADTDLETLISDLKKEENNLCAHRGLIPGTTNQTFIASFSSSFREIYHKLLDLQTGNESRFSRRDILESLNWEKSLQTHSKIKKFLTAFVDHCFKDLDYVIKERLLLEKLCDIEIGSKDDQSTFYIDNNNTFDRVIFYGNEWTLGTFEIALFIFVQALSEDYILACMVTLLISQLLITICRINGKRNLAKKTLIDEPLSENYILACMVTLLISQLFITICRINGKRNLAKKTLIDERFLIINGKRNLAKKTLIDELFFM</sequence>
<dbReference type="STRING" id="543379.A0A232FJD9"/>
<feature type="signal peptide" evidence="2">
    <location>
        <begin position="1"/>
        <end position="24"/>
    </location>
</feature>
<dbReference type="OrthoDB" id="419138at2759"/>
<dbReference type="AlphaFoldDB" id="A0A232FJD9"/>
<dbReference type="InterPro" id="IPR019170">
    <property type="entry name" value="Meckelin"/>
</dbReference>
<feature type="compositionally biased region" description="Polar residues" evidence="1">
    <location>
        <begin position="642"/>
        <end position="652"/>
    </location>
</feature>
<proteinExistence type="predicted"/>
<evidence type="ECO:0000313" key="3">
    <source>
        <dbReference type="EMBL" id="OXU30703.1"/>
    </source>
</evidence>
<keyword evidence="2" id="KW-0732">Signal</keyword>
<evidence type="ECO:0000313" key="4">
    <source>
        <dbReference type="Proteomes" id="UP000215335"/>
    </source>
</evidence>
<evidence type="ECO:0000256" key="2">
    <source>
        <dbReference type="SAM" id="SignalP"/>
    </source>
</evidence>
<comment type="caution">
    <text evidence="3">The sequence shown here is derived from an EMBL/GenBank/DDBJ whole genome shotgun (WGS) entry which is preliminary data.</text>
</comment>